<feature type="compositionally biased region" description="Acidic residues" evidence="1">
    <location>
        <begin position="189"/>
        <end position="209"/>
    </location>
</feature>
<accession>A0A9Q1LFJ8</accession>
<evidence type="ECO:0000256" key="2">
    <source>
        <dbReference type="SAM" id="Phobius"/>
    </source>
</evidence>
<feature type="compositionally biased region" description="Polar residues" evidence="1">
    <location>
        <begin position="23"/>
        <end position="39"/>
    </location>
</feature>
<keyword evidence="2" id="KW-0472">Membrane</keyword>
<organism evidence="3 4">
    <name type="scientific">Anisodus acutangulus</name>
    <dbReference type="NCBI Taxonomy" id="402998"/>
    <lineage>
        <taxon>Eukaryota</taxon>
        <taxon>Viridiplantae</taxon>
        <taxon>Streptophyta</taxon>
        <taxon>Embryophyta</taxon>
        <taxon>Tracheophyta</taxon>
        <taxon>Spermatophyta</taxon>
        <taxon>Magnoliopsida</taxon>
        <taxon>eudicotyledons</taxon>
        <taxon>Gunneridae</taxon>
        <taxon>Pentapetalae</taxon>
        <taxon>asterids</taxon>
        <taxon>lamiids</taxon>
        <taxon>Solanales</taxon>
        <taxon>Solanaceae</taxon>
        <taxon>Solanoideae</taxon>
        <taxon>Hyoscyameae</taxon>
        <taxon>Anisodus</taxon>
    </lineage>
</organism>
<feature type="transmembrane region" description="Helical" evidence="2">
    <location>
        <begin position="464"/>
        <end position="485"/>
    </location>
</feature>
<dbReference type="AlphaFoldDB" id="A0A9Q1LFJ8"/>
<protein>
    <submittedName>
        <fullName evidence="3">Uncharacterized protein</fullName>
    </submittedName>
</protein>
<keyword evidence="2" id="KW-1133">Transmembrane helix</keyword>
<sequence>MDIGATTRKDTPPLSSPKASAVPNRSLSGSRETNENEQPLDQKPMTKNFMSPTISASSKASIPIRKKILSERNEISSSCESLPPHKASNVGSKTKSLNSTSHRSGKLPISSYSYASEPENDHEINSVVDSSYKPYDPLTNDLGPRPKYLRYKPNRRRMTFLDLQKCHDNQGSLQQAEDSSNLPEKDNLEPEDDEDVADSVDDDDEEMEEDVLDREWSLRGLFQILLLLVVFLLSGSNLSSMNSVVSSGSGDMIRKNIFEAVFHEIYGSGTAYVDQPEYLSQREANYEVKAVEFVEDIMEFLNVASAEMEKITEPHEVLSVGIDIVDQDSTELEVTQSVHGDEEEENMSTAAGEVTSSNKVDEEEVEGSDEQLQKDQVLEKKDPNIYQIPLNLEALLDDISSTCGAHSSYKIEQAEPENKVEQELSETELEGAEQIDTEFETSNLDTEIESENAEVKEIRSSNTVIIIGVSAASVLLVASLVTIYVTRKPKASIVTPQAGVEQEHLERKTETFVEKVSSLHEPLNGENLRNSHLERTTPAIGSITQASSLCGPTKEASKVISHISAPKVSSLHEPLNGPSENLRNSHLERTTPAIGSITQASSLCGPTKEVSKAISHISGAPKIELLGEMMVGEVSSSSLRSCVKKNSFIEAEGSNTNLSKGVLPPAQPSVVDLTDSPSYGSFTAEKKILKKKVERDGEEVKKVVLTTPVRRSSRIRDRVGMSP</sequence>
<evidence type="ECO:0000313" key="4">
    <source>
        <dbReference type="Proteomes" id="UP001152561"/>
    </source>
</evidence>
<dbReference type="PANTHER" id="PTHR34775:SF6">
    <property type="entry name" value="TRANSMEMBRANE PROTEIN"/>
    <property type="match status" value="1"/>
</dbReference>
<dbReference type="OrthoDB" id="1938687at2759"/>
<dbReference type="PANTHER" id="PTHR34775">
    <property type="entry name" value="TRANSMEMBRANE PROTEIN"/>
    <property type="match status" value="1"/>
</dbReference>
<feature type="compositionally biased region" description="Polar residues" evidence="1">
    <location>
        <begin position="48"/>
        <end position="60"/>
    </location>
</feature>
<evidence type="ECO:0000313" key="3">
    <source>
        <dbReference type="EMBL" id="KAJ8535899.1"/>
    </source>
</evidence>
<evidence type="ECO:0000256" key="1">
    <source>
        <dbReference type="SAM" id="MobiDB-lite"/>
    </source>
</evidence>
<dbReference type="EMBL" id="JAJAGQ010000018">
    <property type="protein sequence ID" value="KAJ8535899.1"/>
    <property type="molecule type" value="Genomic_DNA"/>
</dbReference>
<feature type="region of interest" description="Disordered" evidence="1">
    <location>
        <begin position="335"/>
        <end position="372"/>
    </location>
</feature>
<keyword evidence="4" id="KW-1185">Reference proteome</keyword>
<feature type="region of interest" description="Disordered" evidence="1">
    <location>
        <begin position="1"/>
        <end position="149"/>
    </location>
</feature>
<reference evidence="4" key="1">
    <citation type="journal article" date="2023" name="Proc. Natl. Acad. Sci. U.S.A.">
        <title>Genomic and structural basis for evolution of tropane alkaloid biosynthesis.</title>
        <authorList>
            <person name="Wanga Y.-J."/>
            <person name="Taina T."/>
            <person name="Yua J.-Y."/>
            <person name="Lia J."/>
            <person name="Xua B."/>
            <person name="Chenc J."/>
            <person name="D'Auriad J.C."/>
            <person name="Huanga J.-P."/>
            <person name="Huanga S.-X."/>
        </authorList>
    </citation>
    <scope>NUCLEOTIDE SEQUENCE [LARGE SCALE GENOMIC DNA]</scope>
    <source>
        <strain evidence="4">cv. KIB-2019</strain>
    </source>
</reference>
<feature type="region of interest" description="Disordered" evidence="1">
    <location>
        <begin position="170"/>
        <end position="209"/>
    </location>
</feature>
<feature type="compositionally biased region" description="Polar residues" evidence="1">
    <location>
        <begin position="170"/>
        <end position="182"/>
    </location>
</feature>
<keyword evidence="2" id="KW-0812">Transmembrane</keyword>
<feature type="compositionally biased region" description="Polar residues" evidence="1">
    <location>
        <begin position="89"/>
        <end position="102"/>
    </location>
</feature>
<proteinExistence type="predicted"/>
<comment type="caution">
    <text evidence="3">The sequence shown here is derived from an EMBL/GenBank/DDBJ whole genome shotgun (WGS) entry which is preliminary data.</text>
</comment>
<name>A0A9Q1LFJ8_9SOLA</name>
<dbReference type="Proteomes" id="UP001152561">
    <property type="component" value="Unassembled WGS sequence"/>
</dbReference>
<gene>
    <name evidence="3" type="ORF">K7X08_034300</name>
</gene>